<keyword evidence="1" id="KW-0812">Transmembrane</keyword>
<evidence type="ECO:0000313" key="2">
    <source>
        <dbReference type="EMBL" id="OGN07394.1"/>
    </source>
</evidence>
<evidence type="ECO:0000256" key="1">
    <source>
        <dbReference type="SAM" id="Phobius"/>
    </source>
</evidence>
<dbReference type="AlphaFoldDB" id="A0A1F8F2N8"/>
<sequence length="173" mass="19631">MWSFLTTIIIIGFVIWIFNSGRKSGVGIRSNPDPLFGYKLTFSSGFVVVVLLLVILGLGERVLYDLARHFGTSSNIDYFNDLGTILVHAAFIIPVFIVSIVLNVYAGERKQKYAMALIPYLGTSIALALQLMFQISVYFYNHHTKPQFYILMTLIAFISTIAIYIIQTRYEQE</sequence>
<accession>A0A1F8F2N8</accession>
<organism evidence="2 3">
    <name type="scientific">Candidatus Yanofskybacteria bacterium RIFCSPHIGHO2_02_FULL_38_22b</name>
    <dbReference type="NCBI Taxonomy" id="1802673"/>
    <lineage>
        <taxon>Bacteria</taxon>
        <taxon>Candidatus Yanofskyibacteriota</taxon>
    </lineage>
</organism>
<dbReference type="Proteomes" id="UP000176834">
    <property type="component" value="Unassembled WGS sequence"/>
</dbReference>
<name>A0A1F8F2N8_9BACT</name>
<evidence type="ECO:0000313" key="3">
    <source>
        <dbReference type="Proteomes" id="UP000176834"/>
    </source>
</evidence>
<keyword evidence="1" id="KW-0472">Membrane</keyword>
<feature type="transmembrane region" description="Helical" evidence="1">
    <location>
        <begin position="42"/>
        <end position="64"/>
    </location>
</feature>
<keyword evidence="1" id="KW-1133">Transmembrane helix</keyword>
<feature type="transmembrane region" description="Helical" evidence="1">
    <location>
        <begin position="6"/>
        <end position="21"/>
    </location>
</feature>
<proteinExistence type="predicted"/>
<feature type="transmembrane region" description="Helical" evidence="1">
    <location>
        <begin position="117"/>
        <end position="140"/>
    </location>
</feature>
<dbReference type="EMBL" id="MGJN01000007">
    <property type="protein sequence ID" value="OGN07394.1"/>
    <property type="molecule type" value="Genomic_DNA"/>
</dbReference>
<gene>
    <name evidence="2" type="ORF">A3B86_01440</name>
</gene>
<reference evidence="2 3" key="1">
    <citation type="journal article" date="2016" name="Nat. Commun.">
        <title>Thousands of microbial genomes shed light on interconnected biogeochemical processes in an aquifer system.</title>
        <authorList>
            <person name="Anantharaman K."/>
            <person name="Brown C.T."/>
            <person name="Hug L.A."/>
            <person name="Sharon I."/>
            <person name="Castelle C.J."/>
            <person name="Probst A.J."/>
            <person name="Thomas B.C."/>
            <person name="Singh A."/>
            <person name="Wilkins M.J."/>
            <person name="Karaoz U."/>
            <person name="Brodie E.L."/>
            <person name="Williams K.H."/>
            <person name="Hubbard S.S."/>
            <person name="Banfield J.F."/>
        </authorList>
    </citation>
    <scope>NUCLEOTIDE SEQUENCE [LARGE SCALE GENOMIC DNA]</scope>
</reference>
<protein>
    <submittedName>
        <fullName evidence="2">Uncharacterized protein</fullName>
    </submittedName>
</protein>
<feature type="transmembrane region" description="Helical" evidence="1">
    <location>
        <begin position="84"/>
        <end position="105"/>
    </location>
</feature>
<feature type="transmembrane region" description="Helical" evidence="1">
    <location>
        <begin position="146"/>
        <end position="166"/>
    </location>
</feature>
<comment type="caution">
    <text evidence="2">The sequence shown here is derived from an EMBL/GenBank/DDBJ whole genome shotgun (WGS) entry which is preliminary data.</text>
</comment>